<dbReference type="InterPro" id="IPR017853">
    <property type="entry name" value="GH"/>
</dbReference>
<dbReference type="Proteomes" id="UP000030653">
    <property type="component" value="Unassembled WGS sequence"/>
</dbReference>
<dbReference type="Pfam" id="PF14587">
    <property type="entry name" value="Glyco_hydr_30_2"/>
    <property type="match status" value="1"/>
</dbReference>
<dbReference type="GO" id="GO:0004553">
    <property type="term" value="F:hydrolase activity, hydrolyzing O-glycosyl compounds"/>
    <property type="evidence" value="ECO:0007669"/>
    <property type="project" value="InterPro"/>
</dbReference>
<proteinExistence type="predicted"/>
<sequence length="498" mass="52991">MPASISQLAIGLLCEVFLWQSGVPIANLTQPAQTMQGIGASGAWWPLDLYNYPDAVRQNVSYLLFSSDALGLTSYRYNVGGGGVGVGVPSRAPETTYISTTSSNYSADPQGSYFLHAAAQYSVPQLTVFVNSAPPSFTTSQASCAGALLNSSIPLFGTYLAGVVQYWASQGIHFAYVSPMNEPDNGFPPASGSLSCTQEGMVVVPSVRPTVVQSIRAALDAAGLQSVLVQADETSTQVQFAVEADLWIPGAAGSIAVISHHDYLFAADTALQAMGDQGRYLSGGKQMWFTEICCFVGAENSTDPASALAYGQGYDPTMLSALQMANLIYRSFTLTGDAHFDWWVALSSEMGCSPASDPACATTSNTQGWNDGLIYYDASYASNGNTAIYLTKRYFVLKHFAHAIPLGAVRYVLTPLPAFRLLAFSLPSGGWSVIALNLEPDQALLALDTLQLGTATQAYQTTQDEDWETLRVQNALSCGTVFQMVLPGSSVTSIYFSG</sequence>
<organism evidence="3 4">
    <name type="scientific">Dacryopinax primogenitus (strain DJM 731)</name>
    <name type="common">Brown rot fungus</name>
    <dbReference type="NCBI Taxonomy" id="1858805"/>
    <lineage>
        <taxon>Eukaryota</taxon>
        <taxon>Fungi</taxon>
        <taxon>Dikarya</taxon>
        <taxon>Basidiomycota</taxon>
        <taxon>Agaricomycotina</taxon>
        <taxon>Dacrymycetes</taxon>
        <taxon>Dacrymycetales</taxon>
        <taxon>Dacrymycetaceae</taxon>
        <taxon>Dacryopinax</taxon>
    </lineage>
</organism>
<dbReference type="InterPro" id="IPR039743">
    <property type="entry name" value="6GAL/EXGAL"/>
</dbReference>
<accession>M5FYL1</accession>
<evidence type="ECO:0000313" key="4">
    <source>
        <dbReference type="Proteomes" id="UP000030653"/>
    </source>
</evidence>
<reference evidence="3 4" key="1">
    <citation type="journal article" date="2012" name="Science">
        <title>The Paleozoic origin of enzymatic lignin decomposition reconstructed from 31 fungal genomes.</title>
        <authorList>
            <person name="Floudas D."/>
            <person name="Binder M."/>
            <person name="Riley R."/>
            <person name="Barry K."/>
            <person name="Blanchette R.A."/>
            <person name="Henrissat B."/>
            <person name="Martinez A.T."/>
            <person name="Otillar R."/>
            <person name="Spatafora J.W."/>
            <person name="Yadav J.S."/>
            <person name="Aerts A."/>
            <person name="Benoit I."/>
            <person name="Boyd A."/>
            <person name="Carlson A."/>
            <person name="Copeland A."/>
            <person name="Coutinho P.M."/>
            <person name="de Vries R.P."/>
            <person name="Ferreira P."/>
            <person name="Findley K."/>
            <person name="Foster B."/>
            <person name="Gaskell J."/>
            <person name="Glotzer D."/>
            <person name="Gorecki P."/>
            <person name="Heitman J."/>
            <person name="Hesse C."/>
            <person name="Hori C."/>
            <person name="Igarashi K."/>
            <person name="Jurgens J.A."/>
            <person name="Kallen N."/>
            <person name="Kersten P."/>
            <person name="Kohler A."/>
            <person name="Kuees U."/>
            <person name="Kumar T.K.A."/>
            <person name="Kuo A."/>
            <person name="LaButti K."/>
            <person name="Larrondo L.F."/>
            <person name="Lindquist E."/>
            <person name="Ling A."/>
            <person name="Lombard V."/>
            <person name="Lucas S."/>
            <person name="Lundell T."/>
            <person name="Martin R."/>
            <person name="McLaughlin D.J."/>
            <person name="Morgenstern I."/>
            <person name="Morin E."/>
            <person name="Murat C."/>
            <person name="Nagy L.G."/>
            <person name="Nolan M."/>
            <person name="Ohm R.A."/>
            <person name="Patyshakuliyeva A."/>
            <person name="Rokas A."/>
            <person name="Ruiz-Duenas F.J."/>
            <person name="Sabat G."/>
            <person name="Salamov A."/>
            <person name="Samejima M."/>
            <person name="Schmutz J."/>
            <person name="Slot J.C."/>
            <person name="St John F."/>
            <person name="Stenlid J."/>
            <person name="Sun H."/>
            <person name="Sun S."/>
            <person name="Syed K."/>
            <person name="Tsang A."/>
            <person name="Wiebenga A."/>
            <person name="Young D."/>
            <person name="Pisabarro A."/>
            <person name="Eastwood D.C."/>
            <person name="Martin F."/>
            <person name="Cullen D."/>
            <person name="Grigoriev I.V."/>
            <person name="Hibbett D.S."/>
        </authorList>
    </citation>
    <scope>NUCLEOTIDE SEQUENCE [LARGE SCALE GENOMIC DNA]</scope>
    <source>
        <strain evidence="3 4">DJM-731 SS1</strain>
    </source>
</reference>
<dbReference type="PANTHER" id="PTHR42767:SF1">
    <property type="entry name" value="ENDO-BETA-1,6-GALACTANASE-LIKE DOMAIN-CONTAINING PROTEIN"/>
    <property type="match status" value="1"/>
</dbReference>
<evidence type="ECO:0000313" key="3">
    <source>
        <dbReference type="EMBL" id="EJU00965.1"/>
    </source>
</evidence>
<feature type="domain" description="Endo-beta-1,6-galactanase-like" evidence="2">
    <location>
        <begin position="27"/>
        <end position="347"/>
    </location>
</feature>
<protein>
    <submittedName>
        <fullName evidence="3">Glycoside hydrolase family 5 protein</fullName>
    </submittedName>
</protein>
<dbReference type="PANTHER" id="PTHR42767">
    <property type="entry name" value="ENDO-BETA-1,6-GALACTANASE"/>
    <property type="match status" value="1"/>
</dbReference>
<dbReference type="OrthoDB" id="2012278at2759"/>
<dbReference type="AlphaFoldDB" id="M5FYL1"/>
<dbReference type="EMBL" id="JH795865">
    <property type="protein sequence ID" value="EJU00965.1"/>
    <property type="molecule type" value="Genomic_DNA"/>
</dbReference>
<dbReference type="HOGENOM" id="CLU_031530_0_1_1"/>
<feature type="chain" id="PRO_5004067367" evidence="1">
    <location>
        <begin position="25"/>
        <end position="498"/>
    </location>
</feature>
<keyword evidence="4" id="KW-1185">Reference proteome</keyword>
<dbReference type="Gene3D" id="3.20.20.80">
    <property type="entry name" value="Glycosidases"/>
    <property type="match status" value="1"/>
</dbReference>
<evidence type="ECO:0000259" key="2">
    <source>
        <dbReference type="Pfam" id="PF14587"/>
    </source>
</evidence>
<evidence type="ECO:0000256" key="1">
    <source>
        <dbReference type="SAM" id="SignalP"/>
    </source>
</evidence>
<feature type="signal peptide" evidence="1">
    <location>
        <begin position="1"/>
        <end position="24"/>
    </location>
</feature>
<dbReference type="InterPro" id="IPR039514">
    <property type="entry name" value="6GAL-like"/>
</dbReference>
<dbReference type="GeneID" id="63686254"/>
<dbReference type="RefSeq" id="XP_040627862.1">
    <property type="nucleotide sequence ID" value="XM_040771192.1"/>
</dbReference>
<keyword evidence="1" id="KW-0732">Signal</keyword>
<gene>
    <name evidence="3" type="ORF">DACRYDRAFT_16352</name>
</gene>
<dbReference type="SUPFAM" id="SSF51445">
    <property type="entry name" value="(Trans)glycosidases"/>
    <property type="match status" value="1"/>
</dbReference>
<name>M5FYL1_DACPD</name>
<dbReference type="OMA" id="GHSYFTT"/>
<keyword evidence="3" id="KW-0378">Hydrolase</keyword>